<feature type="transmembrane region" description="Helical" evidence="1">
    <location>
        <begin position="321"/>
        <end position="340"/>
    </location>
</feature>
<feature type="transmembrane region" description="Helical" evidence="1">
    <location>
        <begin position="127"/>
        <end position="149"/>
    </location>
</feature>
<reference evidence="2" key="1">
    <citation type="submission" date="2023-03" db="EMBL/GenBank/DDBJ databases">
        <title>Massive genome expansion in bonnet fungi (Mycena s.s.) driven by repeated elements and novel gene families across ecological guilds.</title>
        <authorList>
            <consortium name="Lawrence Berkeley National Laboratory"/>
            <person name="Harder C.B."/>
            <person name="Miyauchi S."/>
            <person name="Viragh M."/>
            <person name="Kuo A."/>
            <person name="Thoen E."/>
            <person name="Andreopoulos B."/>
            <person name="Lu D."/>
            <person name="Skrede I."/>
            <person name="Drula E."/>
            <person name="Henrissat B."/>
            <person name="Morin E."/>
            <person name="Kohler A."/>
            <person name="Barry K."/>
            <person name="LaButti K."/>
            <person name="Morin E."/>
            <person name="Salamov A."/>
            <person name="Lipzen A."/>
            <person name="Mereny Z."/>
            <person name="Hegedus B."/>
            <person name="Baldrian P."/>
            <person name="Stursova M."/>
            <person name="Weitz H."/>
            <person name="Taylor A."/>
            <person name="Grigoriev I.V."/>
            <person name="Nagy L.G."/>
            <person name="Martin F."/>
            <person name="Kauserud H."/>
        </authorList>
    </citation>
    <scope>NUCLEOTIDE SEQUENCE</scope>
    <source>
        <strain evidence="2">CBHHK002</strain>
    </source>
</reference>
<organism evidence="2 3">
    <name type="scientific">Mycena albidolilacea</name>
    <dbReference type="NCBI Taxonomy" id="1033008"/>
    <lineage>
        <taxon>Eukaryota</taxon>
        <taxon>Fungi</taxon>
        <taxon>Dikarya</taxon>
        <taxon>Basidiomycota</taxon>
        <taxon>Agaricomycotina</taxon>
        <taxon>Agaricomycetes</taxon>
        <taxon>Agaricomycetidae</taxon>
        <taxon>Agaricales</taxon>
        <taxon>Marasmiineae</taxon>
        <taxon>Mycenaceae</taxon>
        <taxon>Mycena</taxon>
    </lineage>
</organism>
<comment type="caution">
    <text evidence="2">The sequence shown here is derived from an EMBL/GenBank/DDBJ whole genome shotgun (WGS) entry which is preliminary data.</text>
</comment>
<keyword evidence="3" id="KW-1185">Reference proteome</keyword>
<dbReference type="EMBL" id="JARIHO010000003">
    <property type="protein sequence ID" value="KAJ7364279.1"/>
    <property type="molecule type" value="Genomic_DNA"/>
</dbReference>
<feature type="transmembrane region" description="Helical" evidence="1">
    <location>
        <begin position="290"/>
        <end position="309"/>
    </location>
</feature>
<sequence>MPMWRIPRLRLTSREMGTAIYDLIDQVVSPLVGFSLHCMGSPPPCLHLSPHDNMNYVVDSMEFEDRWNTMLFTVSVNSTVSLLYCEEFLHNGRTVILSSGPALYVVLFLFSIRTLHRRIPDGKFTGVKLLLGIAWIMFFLATIGTIITISTTGVSMRMVYLLVQGYTDTPTRLLHFYHSLALGQDVILAVNNSALLKFSVVISLPYDLGITEENSGITCNYDYCDCGGLTYNGLIKLNIHIDPRVPFSMGGATNILLMCLTGMVTHTVAQDSSAEVMPQLVESGTYGGRLESGILYCICVIIYVISLSINKSSAFTTIFNGVAWGLVQLGVNIVPTLILVRVGLGRSTENTLPALSFDFNTRDKNRNF</sequence>
<evidence type="ECO:0000313" key="3">
    <source>
        <dbReference type="Proteomes" id="UP001218218"/>
    </source>
</evidence>
<feature type="transmembrane region" description="Helical" evidence="1">
    <location>
        <begin position="96"/>
        <end position="115"/>
    </location>
</feature>
<keyword evidence="1" id="KW-0812">Transmembrane</keyword>
<keyword evidence="1" id="KW-1133">Transmembrane helix</keyword>
<name>A0AAD7AP05_9AGAR</name>
<dbReference type="Proteomes" id="UP001218218">
    <property type="component" value="Unassembled WGS sequence"/>
</dbReference>
<gene>
    <name evidence="2" type="ORF">DFH08DRAFT_798654</name>
</gene>
<evidence type="ECO:0000256" key="1">
    <source>
        <dbReference type="SAM" id="Phobius"/>
    </source>
</evidence>
<proteinExistence type="predicted"/>
<evidence type="ECO:0000313" key="2">
    <source>
        <dbReference type="EMBL" id="KAJ7364279.1"/>
    </source>
</evidence>
<accession>A0AAD7AP05</accession>
<protein>
    <submittedName>
        <fullName evidence="2">Uncharacterized protein</fullName>
    </submittedName>
</protein>
<dbReference type="AlphaFoldDB" id="A0AAD7AP05"/>
<keyword evidence="1" id="KW-0472">Membrane</keyword>
<feature type="transmembrane region" description="Helical" evidence="1">
    <location>
        <begin position="247"/>
        <end position="269"/>
    </location>
</feature>